<organism evidence="1 2">
    <name type="scientific">Stylosanthes scabra</name>
    <dbReference type="NCBI Taxonomy" id="79078"/>
    <lineage>
        <taxon>Eukaryota</taxon>
        <taxon>Viridiplantae</taxon>
        <taxon>Streptophyta</taxon>
        <taxon>Embryophyta</taxon>
        <taxon>Tracheophyta</taxon>
        <taxon>Spermatophyta</taxon>
        <taxon>Magnoliopsida</taxon>
        <taxon>eudicotyledons</taxon>
        <taxon>Gunneridae</taxon>
        <taxon>Pentapetalae</taxon>
        <taxon>rosids</taxon>
        <taxon>fabids</taxon>
        <taxon>Fabales</taxon>
        <taxon>Fabaceae</taxon>
        <taxon>Papilionoideae</taxon>
        <taxon>50 kb inversion clade</taxon>
        <taxon>dalbergioids sensu lato</taxon>
        <taxon>Dalbergieae</taxon>
        <taxon>Pterocarpus clade</taxon>
        <taxon>Stylosanthes</taxon>
    </lineage>
</organism>
<dbReference type="Proteomes" id="UP001341840">
    <property type="component" value="Unassembled WGS sequence"/>
</dbReference>
<sequence length="143" mass="16004">MHSIELALESAIQQLGMNELFRNPLSPGPNAFVPVITVVNLCRRDLTLCLQGCTNSSNGLNPIPPHPILWGLAVKILKPPNAYAWKPNLPNGRDAQGRDVYAWLPSVRTHGVQKWPSRFCCDLFVPFALFGHFRSELYLLIKS</sequence>
<gene>
    <name evidence="1" type="ORF">PIB30_009902</name>
</gene>
<evidence type="ECO:0000313" key="1">
    <source>
        <dbReference type="EMBL" id="MED6131422.1"/>
    </source>
</evidence>
<accession>A0ABU6S533</accession>
<dbReference type="EMBL" id="JASCZI010060438">
    <property type="protein sequence ID" value="MED6131422.1"/>
    <property type="molecule type" value="Genomic_DNA"/>
</dbReference>
<comment type="caution">
    <text evidence="1">The sequence shown here is derived from an EMBL/GenBank/DDBJ whole genome shotgun (WGS) entry which is preliminary data.</text>
</comment>
<keyword evidence="2" id="KW-1185">Reference proteome</keyword>
<protein>
    <submittedName>
        <fullName evidence="1">Uncharacterized protein</fullName>
    </submittedName>
</protein>
<proteinExistence type="predicted"/>
<name>A0ABU6S533_9FABA</name>
<evidence type="ECO:0000313" key="2">
    <source>
        <dbReference type="Proteomes" id="UP001341840"/>
    </source>
</evidence>
<reference evidence="1 2" key="1">
    <citation type="journal article" date="2023" name="Plants (Basel)">
        <title>Bridging the Gap: Combining Genomics and Transcriptomics Approaches to Understand Stylosanthes scabra, an Orphan Legume from the Brazilian Caatinga.</title>
        <authorList>
            <person name="Ferreira-Neto J.R.C."/>
            <person name="da Silva M.D."/>
            <person name="Binneck E."/>
            <person name="de Melo N.F."/>
            <person name="da Silva R.H."/>
            <person name="de Melo A.L.T.M."/>
            <person name="Pandolfi V."/>
            <person name="Bustamante F.O."/>
            <person name="Brasileiro-Vidal A.C."/>
            <person name="Benko-Iseppon A.M."/>
        </authorList>
    </citation>
    <scope>NUCLEOTIDE SEQUENCE [LARGE SCALE GENOMIC DNA]</scope>
    <source>
        <tissue evidence="1">Leaves</tissue>
    </source>
</reference>